<comment type="caution">
    <text evidence="1">The sequence shown here is derived from an EMBL/GenBank/DDBJ whole genome shotgun (WGS) entry which is preliminary data.</text>
</comment>
<evidence type="ECO:0000313" key="2">
    <source>
        <dbReference type="Proteomes" id="UP000037393"/>
    </source>
</evidence>
<dbReference type="EMBL" id="JNGI01000033">
    <property type="protein sequence ID" value="KNC94146.1"/>
    <property type="molecule type" value="Genomic_DNA"/>
</dbReference>
<dbReference type="PATRIC" id="fig|379893.4.peg.3326"/>
<gene>
    <name evidence="1" type="ORF">GM31_16365</name>
</gene>
<proteinExistence type="predicted"/>
<protein>
    <submittedName>
        <fullName evidence="1">Uncharacterized protein</fullName>
    </submittedName>
</protein>
<dbReference type="AlphaFoldDB" id="A0A0L0GZN2"/>
<evidence type="ECO:0000313" key="1">
    <source>
        <dbReference type="EMBL" id="KNC94146.1"/>
    </source>
</evidence>
<feature type="non-terminal residue" evidence="1">
    <location>
        <position position="1"/>
    </location>
</feature>
<dbReference type="Proteomes" id="UP000037393">
    <property type="component" value="Unassembled WGS sequence"/>
</dbReference>
<reference evidence="1 2" key="1">
    <citation type="journal article" date="2015" name="Appl. Environ. Microbiol.">
        <title>The Enterobacterium Trabulsiella odontotermitis Presents Novel Adaptations Related to Its Association with Fungus-Growing Termites.</title>
        <authorList>
            <person name="Sapountzis P."/>
            <person name="Gruntjes T."/>
            <person name="Otani S."/>
            <person name="Estevez J."/>
            <person name="da Costa R.R."/>
            <person name="Plunkett G.3rd."/>
            <person name="Perna N.T."/>
            <person name="Poulsen M."/>
        </authorList>
    </citation>
    <scope>NUCLEOTIDE SEQUENCE [LARGE SCALE GENOMIC DNA]</scope>
    <source>
        <strain evidence="1 2">12</strain>
    </source>
</reference>
<sequence>CQQEYTSYQSGRKFTRGLSGAWNNKDGPWFDWKEILNTSVADTRYLQQTGGTMTGPVTFTVNGECIRLKNDAATMSAYFGWYNNDGTRLGYFGRSGAGNGMTWTNQAAGSLINLPADGSVSINTKGNAGNIQLNGAALAQYFRATQRPGAGSFATQYSVPAPFYHEFSDAGPSVYNPLWKQKHVDGNTMWSGGTLISAAEFRIQYINSTGTQVSFRFTPDGQFVPQNYANFDERYIAKGNYITGIRFGAAVDYQERNNTERMAGGVMTSWADFGSSNYHMKLRPLQYQINGGSWVTAAYT</sequence>
<accession>A0A0L0GZN2</accession>
<organism evidence="1 2">
    <name type="scientific">Trabulsiella odontotermitis</name>
    <dbReference type="NCBI Taxonomy" id="379893"/>
    <lineage>
        <taxon>Bacteria</taxon>
        <taxon>Pseudomonadati</taxon>
        <taxon>Pseudomonadota</taxon>
        <taxon>Gammaproteobacteria</taxon>
        <taxon>Enterobacterales</taxon>
        <taxon>Enterobacteriaceae</taxon>
        <taxon>Trabulsiella</taxon>
    </lineage>
</organism>
<keyword evidence="2" id="KW-1185">Reference proteome</keyword>
<name>A0A0L0GZN2_9ENTR</name>